<dbReference type="SUPFAM" id="SSF56801">
    <property type="entry name" value="Acetyl-CoA synthetase-like"/>
    <property type="match status" value="1"/>
</dbReference>
<comment type="similarity">
    <text evidence="1">Belongs to the ATP-dependent AMP-binding enzyme family.</text>
</comment>
<dbReference type="VEuPathDB" id="FungiDB:EYZ11_001241"/>
<dbReference type="CDD" id="cd04433">
    <property type="entry name" value="AFD_class_I"/>
    <property type="match status" value="1"/>
</dbReference>
<gene>
    <name evidence="3" type="ORF">ATNIH1004_006846</name>
</gene>
<accession>A0A5M9MS96</accession>
<dbReference type="VEuPathDB" id="FungiDB:EYZ11_009885"/>
<dbReference type="GO" id="GO:0006631">
    <property type="term" value="P:fatty acid metabolic process"/>
    <property type="evidence" value="ECO:0007669"/>
    <property type="project" value="TreeGrafter"/>
</dbReference>
<dbReference type="GeneID" id="54329548"/>
<dbReference type="InterPro" id="IPR000873">
    <property type="entry name" value="AMP-dep_synth/lig_dom"/>
</dbReference>
<dbReference type="PANTHER" id="PTHR43201">
    <property type="entry name" value="ACYL-COA SYNTHETASE"/>
    <property type="match status" value="1"/>
</dbReference>
<dbReference type="Proteomes" id="UP000324241">
    <property type="component" value="Unassembled WGS sequence"/>
</dbReference>
<sequence length="578" mass="64742">MADWKHHIQSTHQAFPNDPIFTRLRRFSVERRGEVFQDDYGIKASYNNLISDITHLRQVLREQLSNGSLNEKGLLQQHATSIGYLGLSGYNFITSFLAIAALGGICVPLAATSLLPEEALYYLNKCNATCVLVEASTFDKAVEIKDYARAQADQKLNIVLVTRADSGSNNHPILQIDDELTFSPTIGCLVLFTSGTTCQPKGVLLPRQLFYYKEGTVCNPADLYLSSTSIHWISGAEGLLYSVLNGERLRIMKSQAEPVRFWEILAKGKVTRMSVSPTLLRALMEYYKENIQNLPHRYSEKYIRGAQNLQTLWTGGSVLSPITRKFFTDLINVPIRNGYGSTEMGGAVMATPAGSNFVDGSIGTPFPGVIVKLSNGDHGEILVKNPKAFIQQRYINDDAATRAAFDSEGFYKTGDYAHRVGESYFFDGRVSCDWVRFHEYTISVLELEQCLMDLPYVSEAYVLPVADYEAGGLVAALVRIQKPNTGEERHQFNLRRIREDLAAANMVSYKLPTLLRILKNKEQVLLTASGKVLKKECLRRYFNISGYLPDQYAVDGVEYWGNKLDMTASTRLFDWGGI</sequence>
<organism evidence="3 4">
    <name type="scientific">Aspergillus tanneri</name>
    <dbReference type="NCBI Taxonomy" id="1220188"/>
    <lineage>
        <taxon>Eukaryota</taxon>
        <taxon>Fungi</taxon>
        <taxon>Dikarya</taxon>
        <taxon>Ascomycota</taxon>
        <taxon>Pezizomycotina</taxon>
        <taxon>Eurotiomycetes</taxon>
        <taxon>Eurotiomycetidae</taxon>
        <taxon>Eurotiales</taxon>
        <taxon>Aspergillaceae</taxon>
        <taxon>Aspergillus</taxon>
        <taxon>Aspergillus subgen. Circumdati</taxon>
    </lineage>
</organism>
<evidence type="ECO:0000313" key="3">
    <source>
        <dbReference type="EMBL" id="KAA8645427.1"/>
    </source>
</evidence>
<evidence type="ECO:0000259" key="2">
    <source>
        <dbReference type="Pfam" id="PF00501"/>
    </source>
</evidence>
<protein>
    <recommendedName>
        <fullName evidence="2">AMP-dependent synthetase/ligase domain-containing protein</fullName>
    </recommendedName>
</protein>
<dbReference type="EMBL" id="QUQM01000007">
    <property type="protein sequence ID" value="KAA8645427.1"/>
    <property type="molecule type" value="Genomic_DNA"/>
</dbReference>
<dbReference type="InterPro" id="IPR045851">
    <property type="entry name" value="AMP-bd_C_sf"/>
</dbReference>
<dbReference type="RefSeq" id="XP_033424788.1">
    <property type="nucleotide sequence ID" value="XM_033571473.1"/>
</dbReference>
<dbReference type="PANTHER" id="PTHR43201:SF8">
    <property type="entry name" value="ACYL-COA SYNTHETASE FAMILY MEMBER 3"/>
    <property type="match status" value="1"/>
</dbReference>
<dbReference type="Gene3D" id="3.30.300.30">
    <property type="match status" value="1"/>
</dbReference>
<dbReference type="GO" id="GO:0031956">
    <property type="term" value="F:medium-chain fatty acid-CoA ligase activity"/>
    <property type="evidence" value="ECO:0007669"/>
    <property type="project" value="TreeGrafter"/>
</dbReference>
<dbReference type="Pfam" id="PF00501">
    <property type="entry name" value="AMP-binding"/>
    <property type="match status" value="1"/>
</dbReference>
<dbReference type="Gene3D" id="3.40.50.12780">
    <property type="entry name" value="N-terminal domain of ligase-like"/>
    <property type="match status" value="1"/>
</dbReference>
<feature type="domain" description="AMP-dependent synthetase/ligase" evidence="2">
    <location>
        <begin position="77"/>
        <end position="386"/>
    </location>
</feature>
<evidence type="ECO:0000313" key="4">
    <source>
        <dbReference type="Proteomes" id="UP000324241"/>
    </source>
</evidence>
<dbReference type="InterPro" id="IPR042099">
    <property type="entry name" value="ANL_N_sf"/>
</dbReference>
<reference evidence="3 4" key="1">
    <citation type="submission" date="2019-08" db="EMBL/GenBank/DDBJ databases">
        <title>The genome sequence of a newly discovered highly antifungal drug resistant Aspergillus species, Aspergillus tanneri NIH 1004.</title>
        <authorList>
            <person name="Mounaud S."/>
            <person name="Singh I."/>
            <person name="Joardar V."/>
            <person name="Pakala S."/>
            <person name="Pakala S."/>
            <person name="Venepally P."/>
            <person name="Chung J.K."/>
            <person name="Losada L."/>
            <person name="Nierman W.C."/>
        </authorList>
    </citation>
    <scope>NUCLEOTIDE SEQUENCE [LARGE SCALE GENOMIC DNA]</scope>
    <source>
        <strain evidence="3 4">NIH1004</strain>
    </source>
</reference>
<comment type="caution">
    <text evidence="3">The sequence shown here is derived from an EMBL/GenBank/DDBJ whole genome shotgun (WGS) entry which is preliminary data.</text>
</comment>
<evidence type="ECO:0000256" key="1">
    <source>
        <dbReference type="ARBA" id="ARBA00006432"/>
    </source>
</evidence>
<dbReference type="OrthoDB" id="6614653at2759"/>
<dbReference type="AlphaFoldDB" id="A0A5M9MS96"/>
<proteinExistence type="inferred from homology"/>
<name>A0A5M9MS96_9EURO</name>